<organism evidence="1 2">
    <name type="scientific">Geopseudomonas guangdongensis</name>
    <dbReference type="NCBI Taxonomy" id="1245526"/>
    <lineage>
        <taxon>Bacteria</taxon>
        <taxon>Pseudomonadati</taxon>
        <taxon>Pseudomonadota</taxon>
        <taxon>Gammaproteobacteria</taxon>
        <taxon>Pseudomonadales</taxon>
        <taxon>Pseudomonadaceae</taxon>
        <taxon>Geopseudomonas</taxon>
    </lineage>
</organism>
<evidence type="ECO:0000313" key="2">
    <source>
        <dbReference type="Proteomes" id="UP000243063"/>
    </source>
</evidence>
<reference evidence="2" key="1">
    <citation type="submission" date="2016-10" db="EMBL/GenBank/DDBJ databases">
        <authorList>
            <person name="Varghese N."/>
            <person name="Submissions S."/>
        </authorList>
    </citation>
    <scope>NUCLEOTIDE SEQUENCE [LARGE SCALE GENOMIC DNA]</scope>
    <source>
        <strain evidence="2">CCTCC 2012022</strain>
    </source>
</reference>
<keyword evidence="2" id="KW-1185">Reference proteome</keyword>
<evidence type="ECO:0000313" key="1">
    <source>
        <dbReference type="EMBL" id="SDU19582.1"/>
    </source>
</evidence>
<dbReference type="Proteomes" id="UP000243063">
    <property type="component" value="Chromosome I"/>
</dbReference>
<gene>
    <name evidence="1" type="ORF">SAMN05216580_1812</name>
</gene>
<dbReference type="EMBL" id="LT629780">
    <property type="protein sequence ID" value="SDU19582.1"/>
    <property type="molecule type" value="Genomic_DNA"/>
</dbReference>
<proteinExistence type="predicted"/>
<name>A0A1H2GJB3_9GAMM</name>
<dbReference type="STRING" id="1245526.SAMN05216580_1812"/>
<dbReference type="RefSeq" id="WP_090213761.1">
    <property type="nucleotide sequence ID" value="NZ_LT629780.1"/>
</dbReference>
<dbReference type="OrthoDB" id="7020961at2"/>
<dbReference type="AlphaFoldDB" id="A0A1H2GJB3"/>
<protein>
    <submittedName>
        <fullName evidence="1">Uncharacterized protein</fullName>
    </submittedName>
</protein>
<accession>A0A1H2GJB3</accession>
<sequence>MTADTLCTLERIGSKPGTTHRDLLTITRRIVRHLCELRSAIRSERHALSRQAHKLRQSGPFTQRRADALEQQARDHRAEELASVVDVLEDYGRVLMLDRECYAKALGFEALANLLNINHVDRERARRAGWFRLVDLVAIEGLENSAEQSGDGWEFHSPLQLACVLALGGMRASPPDQLPEPRTVGRVRKRPTLVVHDCNVGLEVKQ</sequence>